<evidence type="ECO:0000313" key="2">
    <source>
        <dbReference type="EMBL" id="KAF1768159.1"/>
    </source>
</evidence>
<evidence type="ECO:0000313" key="5">
    <source>
        <dbReference type="Proteomes" id="UP000483820"/>
    </source>
</evidence>
<dbReference type="EMBL" id="WUAV01000002">
    <property type="protein sequence ID" value="KAF1768159.1"/>
    <property type="molecule type" value="Genomic_DNA"/>
</dbReference>
<dbReference type="EMBL" id="NMWX01000640">
    <property type="protein sequence ID" value="OZF77275.1"/>
    <property type="molecule type" value="Genomic_DNA"/>
</dbReference>
<organism evidence="3 4">
    <name type="scientific">Caenorhabditis remanei</name>
    <name type="common">Caenorhabditis vulgaris</name>
    <dbReference type="NCBI Taxonomy" id="31234"/>
    <lineage>
        <taxon>Eukaryota</taxon>
        <taxon>Metazoa</taxon>
        <taxon>Ecdysozoa</taxon>
        <taxon>Nematoda</taxon>
        <taxon>Chromadorea</taxon>
        <taxon>Rhabditida</taxon>
        <taxon>Rhabditina</taxon>
        <taxon>Rhabditomorpha</taxon>
        <taxon>Rhabditoidea</taxon>
        <taxon>Rhabditidae</taxon>
        <taxon>Peloderinae</taxon>
        <taxon>Caenorhabditis</taxon>
    </lineage>
</organism>
<dbReference type="AlphaFoldDB" id="A0A260YVV0"/>
<comment type="caution">
    <text evidence="3">The sequence shown here is derived from an EMBL/GenBank/DDBJ whole genome shotgun (WGS) entry which is preliminary data.</text>
</comment>
<dbReference type="Proteomes" id="UP000483820">
    <property type="component" value="Chromosome II"/>
</dbReference>
<feature type="transmembrane region" description="Helical" evidence="1">
    <location>
        <begin position="57"/>
        <end position="82"/>
    </location>
</feature>
<reference evidence="4" key="2">
    <citation type="submission" date="2017-08" db="EMBL/GenBank/DDBJ databases">
        <authorList>
            <person name="Fierst J.L."/>
        </authorList>
    </citation>
    <scope>NUCLEOTIDE SEQUENCE [LARGE SCALE GENOMIC DNA]</scope>
    <source>
        <strain evidence="4">PX439</strain>
    </source>
</reference>
<accession>A0A260YVV0</accession>
<sequence length="117" mass="13294">MGKSNGTLLEDESASYQARVCRDYVDAGKPRKTELDKEKYKLCCDKLFFCEFWMQSWFWWTVAGVTLLVIILSVVCCIWCCCCRRTPCGADMKMSDEVENQTQSDAEIGPFDSGESG</sequence>
<evidence type="ECO:0000256" key="1">
    <source>
        <dbReference type="SAM" id="Phobius"/>
    </source>
</evidence>
<keyword evidence="4" id="KW-1185">Reference proteome</keyword>
<evidence type="ECO:0000313" key="3">
    <source>
        <dbReference type="EMBL" id="OZF77275.1"/>
    </source>
</evidence>
<protein>
    <submittedName>
        <fullName evidence="3">Uncharacterized protein</fullName>
    </submittedName>
</protein>
<feature type="non-terminal residue" evidence="3">
    <location>
        <position position="1"/>
    </location>
</feature>
<gene>
    <name evidence="3" type="ORF">FL82_19494</name>
    <name evidence="2" type="ORF">GCK72_008121</name>
</gene>
<name>A0A260YVV0_CAERE</name>
<reference evidence="2 5" key="3">
    <citation type="submission" date="2019-12" db="EMBL/GenBank/DDBJ databases">
        <title>Chromosome-level assembly of the Caenorhabditis remanei genome.</title>
        <authorList>
            <person name="Teterina A.A."/>
            <person name="Willis J.H."/>
            <person name="Phillips P.C."/>
        </authorList>
    </citation>
    <scope>NUCLEOTIDE SEQUENCE [LARGE SCALE GENOMIC DNA]</scope>
    <source>
        <strain evidence="2 5">PX506</strain>
        <tissue evidence="2">Whole organism</tissue>
    </source>
</reference>
<keyword evidence="1" id="KW-1133">Transmembrane helix</keyword>
<reference evidence="3" key="1">
    <citation type="submission" date="2017-08" db="EMBL/GenBank/DDBJ databases">
        <authorList>
            <person name="de Groot N.N."/>
        </authorList>
    </citation>
    <scope>NUCLEOTIDE SEQUENCE [LARGE SCALE GENOMIC DNA]</scope>
    <source>
        <strain evidence="3">PX439</strain>
    </source>
</reference>
<evidence type="ECO:0000313" key="4">
    <source>
        <dbReference type="Proteomes" id="UP000216624"/>
    </source>
</evidence>
<keyword evidence="1" id="KW-0812">Transmembrane</keyword>
<proteinExistence type="predicted"/>
<dbReference type="Proteomes" id="UP000216624">
    <property type="component" value="Unassembled WGS sequence"/>
</dbReference>
<keyword evidence="1" id="KW-0472">Membrane</keyword>